<dbReference type="InterPro" id="IPR036514">
    <property type="entry name" value="SGNH_hydro_sf"/>
</dbReference>
<keyword evidence="1" id="KW-0812">Transmembrane</keyword>
<feature type="transmembrane region" description="Helical" evidence="1">
    <location>
        <begin position="140"/>
        <end position="165"/>
    </location>
</feature>
<keyword evidence="4" id="KW-1185">Reference proteome</keyword>
<feature type="domain" description="UEV" evidence="2">
    <location>
        <begin position="4"/>
        <end position="157"/>
    </location>
</feature>
<accession>A0A9K3GHI8</accession>
<protein>
    <recommendedName>
        <fullName evidence="2">UEV domain-containing protein</fullName>
    </recommendedName>
</protein>
<evidence type="ECO:0000313" key="4">
    <source>
        <dbReference type="Proteomes" id="UP000265618"/>
    </source>
</evidence>
<proteinExistence type="predicted"/>
<dbReference type="SUPFAM" id="SSF52266">
    <property type="entry name" value="SGNH hydrolase"/>
    <property type="match status" value="1"/>
</dbReference>
<dbReference type="InterPro" id="IPR052070">
    <property type="entry name" value="ESCRT-I_UEV_domain"/>
</dbReference>
<gene>
    <name evidence="3" type="ORF">KIPB_004539</name>
</gene>
<comment type="caution">
    <text evidence="3">The sequence shown here is derived from an EMBL/GenBank/DDBJ whole genome shotgun (WGS) entry which is preliminary data.</text>
</comment>
<dbReference type="Gene3D" id="3.10.110.10">
    <property type="entry name" value="Ubiquitin Conjugating Enzyme"/>
    <property type="match status" value="1"/>
</dbReference>
<reference evidence="3 4" key="1">
    <citation type="journal article" date="2018" name="PLoS ONE">
        <title>The draft genome of Kipferlia bialata reveals reductive genome evolution in fornicate parasites.</title>
        <authorList>
            <person name="Tanifuji G."/>
            <person name="Takabayashi S."/>
            <person name="Kume K."/>
            <person name="Takagi M."/>
            <person name="Nakayama T."/>
            <person name="Kamikawa R."/>
            <person name="Inagaki Y."/>
            <person name="Hashimoto T."/>
        </authorList>
    </citation>
    <scope>NUCLEOTIDE SEQUENCE [LARGE SCALE GENOMIC DNA]</scope>
    <source>
        <strain evidence="3">NY0173</strain>
    </source>
</reference>
<dbReference type="Proteomes" id="UP000265618">
    <property type="component" value="Unassembled WGS sequence"/>
</dbReference>
<dbReference type="InterPro" id="IPR016135">
    <property type="entry name" value="UBQ-conjugating_enzyme/RWD"/>
</dbReference>
<dbReference type="GO" id="GO:0000813">
    <property type="term" value="C:ESCRT I complex"/>
    <property type="evidence" value="ECO:0007669"/>
    <property type="project" value="TreeGrafter"/>
</dbReference>
<dbReference type="CDD" id="cd11685">
    <property type="entry name" value="UEV_TSG101-like"/>
    <property type="match status" value="1"/>
</dbReference>
<dbReference type="InterPro" id="IPR008883">
    <property type="entry name" value="UEV_N"/>
</dbReference>
<dbReference type="GO" id="GO:0008333">
    <property type="term" value="P:endosome to lysosome transport"/>
    <property type="evidence" value="ECO:0007669"/>
    <property type="project" value="TreeGrafter"/>
</dbReference>
<keyword evidence="1" id="KW-0472">Membrane</keyword>
<sequence length="614" mass="65577">MQQKGYQVNLLIDQLHYQNKHQVKNDVSQVLNAYPRLQPSQGVMPRRDGSKVKVLYLGGCVPFVYQYKTYQCPIGIFLDPCYPRIPPTIVVTPTAGTYIRDKHPNVARDTGYVTLPYIKGWTPNMSQTLHRRLHRVSITLTILAVLVLVVGPLAIVTLVTGMYSLSGHISTDGASIDSLISSHAEMCSAHSSLCEAQATLSSTVADLKASSNSGTGACQCVPEEVLPYTLNDDRVLAKGRAVLNSLIDSGKARVCVLGDSTEVDGVVYGSTSSGSFGALTHYAMIKHDPLFIPISSSEYPVSLAYGGDTSVYTSLGSLPFDSWQATKGTQPVIQTTLSTPSVTSFETPSVTCFETVTMYINERTADAAAVFRATVTDCTSGVVLYQGVIDSYTAPDVYKGVDVSVISRVAKLTVPLSAPSVCATLTLDEFDTLPRTTGGTARGDGTVAFYGFALGNGVAFHSLAVSSTTLLEDSAANVYRGVSTSERLGVARSLDCNVYIIGWCTNDSKAGVSTKQGFRHQYITLLSSIESGLPDGESLVVMATDPRGKEGSAYVNNPEYNAVVRELATSSGHILLDVEALSDVSDASFYRDSVHPSQTGRVVIAEALNSLLGL</sequence>
<evidence type="ECO:0000259" key="2">
    <source>
        <dbReference type="PROSITE" id="PS51322"/>
    </source>
</evidence>
<dbReference type="PANTHER" id="PTHR23306:SF3">
    <property type="entry name" value="TUMOR SUPPRESSOR PROTEIN 101"/>
    <property type="match status" value="1"/>
</dbReference>
<dbReference type="Gene3D" id="3.40.50.1110">
    <property type="entry name" value="SGNH hydrolase"/>
    <property type="match status" value="1"/>
</dbReference>
<dbReference type="GO" id="GO:0043130">
    <property type="term" value="F:ubiquitin binding"/>
    <property type="evidence" value="ECO:0007669"/>
    <property type="project" value="TreeGrafter"/>
</dbReference>
<keyword evidence="1" id="KW-1133">Transmembrane helix</keyword>
<dbReference type="AlphaFoldDB" id="A0A9K3GHI8"/>
<dbReference type="GO" id="GO:0015031">
    <property type="term" value="P:protein transport"/>
    <property type="evidence" value="ECO:0007669"/>
    <property type="project" value="InterPro"/>
</dbReference>
<dbReference type="CDD" id="cd00229">
    <property type="entry name" value="SGNH_hydrolase"/>
    <property type="match status" value="1"/>
</dbReference>
<evidence type="ECO:0000313" key="3">
    <source>
        <dbReference type="EMBL" id="GIQ83248.1"/>
    </source>
</evidence>
<dbReference type="SUPFAM" id="SSF54495">
    <property type="entry name" value="UBC-like"/>
    <property type="match status" value="1"/>
</dbReference>
<dbReference type="PANTHER" id="PTHR23306">
    <property type="entry name" value="TUMOR SUSCEPTIBILITY GENE 101 PROTEIN-RELATED"/>
    <property type="match status" value="1"/>
</dbReference>
<name>A0A9K3GHI8_9EUKA</name>
<evidence type="ECO:0000256" key="1">
    <source>
        <dbReference type="SAM" id="Phobius"/>
    </source>
</evidence>
<dbReference type="PROSITE" id="PS51322">
    <property type="entry name" value="UEV"/>
    <property type="match status" value="1"/>
</dbReference>
<dbReference type="EMBL" id="BDIP01000975">
    <property type="protein sequence ID" value="GIQ83248.1"/>
    <property type="molecule type" value="Genomic_DNA"/>
</dbReference>
<dbReference type="Pfam" id="PF05743">
    <property type="entry name" value="UEV"/>
    <property type="match status" value="1"/>
</dbReference>
<dbReference type="OrthoDB" id="306304at2759"/>
<organism evidence="3 4">
    <name type="scientific">Kipferlia bialata</name>
    <dbReference type="NCBI Taxonomy" id="797122"/>
    <lineage>
        <taxon>Eukaryota</taxon>
        <taxon>Metamonada</taxon>
        <taxon>Carpediemonas-like organisms</taxon>
        <taxon>Kipferlia</taxon>
    </lineage>
</organism>